<dbReference type="Proteomes" id="UP000199441">
    <property type="component" value="Unassembled WGS sequence"/>
</dbReference>
<name>A0A1H3A8M3_9RHOB</name>
<dbReference type="GO" id="GO:0016989">
    <property type="term" value="F:sigma factor antagonist activity"/>
    <property type="evidence" value="ECO:0007669"/>
    <property type="project" value="TreeGrafter"/>
</dbReference>
<dbReference type="EMBL" id="FNOI01000005">
    <property type="protein sequence ID" value="SDX25801.1"/>
    <property type="molecule type" value="Genomic_DNA"/>
</dbReference>
<evidence type="ECO:0000313" key="2">
    <source>
        <dbReference type="EMBL" id="SDX25801.1"/>
    </source>
</evidence>
<dbReference type="PANTHER" id="PTHR37461">
    <property type="entry name" value="ANTI-SIGMA-K FACTOR RSKA"/>
    <property type="match status" value="1"/>
</dbReference>
<protein>
    <submittedName>
        <fullName evidence="2">Anti-sigma-K factor RskA</fullName>
    </submittedName>
</protein>
<dbReference type="Pfam" id="PF10099">
    <property type="entry name" value="RskA_C"/>
    <property type="match status" value="1"/>
</dbReference>
<dbReference type="GO" id="GO:0005886">
    <property type="term" value="C:plasma membrane"/>
    <property type="evidence" value="ECO:0007669"/>
    <property type="project" value="InterPro"/>
</dbReference>
<organism evidence="2 3">
    <name type="scientific">Litoreibacter albidus</name>
    <dbReference type="NCBI Taxonomy" id="670155"/>
    <lineage>
        <taxon>Bacteria</taxon>
        <taxon>Pseudomonadati</taxon>
        <taxon>Pseudomonadota</taxon>
        <taxon>Alphaproteobacteria</taxon>
        <taxon>Rhodobacterales</taxon>
        <taxon>Roseobacteraceae</taxon>
        <taxon>Litoreibacter</taxon>
    </lineage>
</organism>
<dbReference type="OrthoDB" id="9816387at2"/>
<gene>
    <name evidence="2" type="ORF">SAMN04488001_2775</name>
</gene>
<dbReference type="STRING" id="670155.SAMN04488001_2775"/>
<dbReference type="InterPro" id="IPR051474">
    <property type="entry name" value="Anti-sigma-K/W_factor"/>
</dbReference>
<feature type="domain" description="Anti-sigma K factor RskA C-terminal" evidence="1">
    <location>
        <begin position="100"/>
        <end position="224"/>
    </location>
</feature>
<keyword evidence="3" id="KW-1185">Reference proteome</keyword>
<dbReference type="InterPro" id="IPR018764">
    <property type="entry name" value="RskA_C"/>
</dbReference>
<sequence length="233" mass="24092">MSEQLTPEDENRVAAAEYTLRLMDADEERRFEARLSEDQALKQDVAEWVAHFAPLADEYAPVKPPAAVKARLTANLFGAPDVPASIWSRLGFWRGLSFAATAAAAVLAVVLVTQPAPDAPVSGPFYLSEIASEDDSLRVLAMFDGATGGMRVTRTAGEAVAGRDFELWAIVGDNAPVSLGVLTDGGVDTIAIPASLQGAFGGVVLAISDEPDGGSPTGAPTGAVLAVGQVSGV</sequence>
<evidence type="ECO:0000313" key="3">
    <source>
        <dbReference type="Proteomes" id="UP000199441"/>
    </source>
</evidence>
<dbReference type="RefSeq" id="WP_089947533.1">
    <property type="nucleotide sequence ID" value="NZ_FNOI01000005.1"/>
</dbReference>
<reference evidence="3" key="1">
    <citation type="submission" date="2016-10" db="EMBL/GenBank/DDBJ databases">
        <authorList>
            <person name="Varghese N."/>
            <person name="Submissions S."/>
        </authorList>
    </citation>
    <scope>NUCLEOTIDE SEQUENCE [LARGE SCALE GENOMIC DNA]</scope>
    <source>
        <strain evidence="3">DSM 26922</strain>
    </source>
</reference>
<dbReference type="GO" id="GO:0006417">
    <property type="term" value="P:regulation of translation"/>
    <property type="evidence" value="ECO:0007669"/>
    <property type="project" value="TreeGrafter"/>
</dbReference>
<accession>A0A1H3A8M3</accession>
<proteinExistence type="predicted"/>
<evidence type="ECO:0000259" key="1">
    <source>
        <dbReference type="Pfam" id="PF10099"/>
    </source>
</evidence>
<dbReference type="PANTHER" id="PTHR37461:SF1">
    <property type="entry name" value="ANTI-SIGMA-K FACTOR RSKA"/>
    <property type="match status" value="1"/>
</dbReference>
<dbReference type="AlphaFoldDB" id="A0A1H3A8M3"/>